<gene>
    <name evidence="1" type="ORF">AMTR_s00036p00143280</name>
</gene>
<evidence type="ECO:0000313" key="1">
    <source>
        <dbReference type="EMBL" id="ERN15349.1"/>
    </source>
</evidence>
<dbReference type="HOGENOM" id="CLU_2761158_0_0_1"/>
<organism evidence="1 2">
    <name type="scientific">Amborella trichopoda</name>
    <dbReference type="NCBI Taxonomy" id="13333"/>
    <lineage>
        <taxon>Eukaryota</taxon>
        <taxon>Viridiplantae</taxon>
        <taxon>Streptophyta</taxon>
        <taxon>Embryophyta</taxon>
        <taxon>Tracheophyta</taxon>
        <taxon>Spermatophyta</taxon>
        <taxon>Magnoliopsida</taxon>
        <taxon>Amborellales</taxon>
        <taxon>Amborellaceae</taxon>
        <taxon>Amborella</taxon>
    </lineage>
</organism>
<proteinExistence type="predicted"/>
<protein>
    <submittedName>
        <fullName evidence="1">Uncharacterized protein</fullName>
    </submittedName>
</protein>
<accession>U5CYU7</accession>
<evidence type="ECO:0000313" key="2">
    <source>
        <dbReference type="Proteomes" id="UP000017836"/>
    </source>
</evidence>
<name>U5CYU7_AMBTC</name>
<reference evidence="2" key="1">
    <citation type="journal article" date="2013" name="Science">
        <title>The Amborella genome and the evolution of flowering plants.</title>
        <authorList>
            <consortium name="Amborella Genome Project"/>
        </authorList>
    </citation>
    <scope>NUCLEOTIDE SEQUENCE [LARGE SCALE GENOMIC DNA]</scope>
</reference>
<dbReference type="AlphaFoldDB" id="U5CYU7"/>
<dbReference type="Proteomes" id="UP000017836">
    <property type="component" value="Unassembled WGS sequence"/>
</dbReference>
<dbReference type="EMBL" id="KI392503">
    <property type="protein sequence ID" value="ERN15349.1"/>
    <property type="molecule type" value="Genomic_DNA"/>
</dbReference>
<keyword evidence="2" id="KW-1185">Reference proteome</keyword>
<sequence>MGFLFDAMRHAREAIFQNNIWTEDTLEIIDRRWTDLKHHDIHAAGFFLNPQKLYSNATLDDADIMEGVRN</sequence>
<dbReference type="Gramene" id="ERN15349">
    <property type="protein sequence ID" value="ERN15349"/>
    <property type="gene ID" value="AMTR_s00036p00143280"/>
</dbReference>